<dbReference type="Gene3D" id="3.30.70.2450">
    <property type="match status" value="1"/>
</dbReference>
<accession>A0A0D1X181</accession>
<keyword evidence="3" id="KW-0560">Oxidoreductase</keyword>
<dbReference type="Proteomes" id="UP000053599">
    <property type="component" value="Unassembled WGS sequence"/>
</dbReference>
<dbReference type="GO" id="GO:0071949">
    <property type="term" value="F:FAD binding"/>
    <property type="evidence" value="ECO:0007669"/>
    <property type="project" value="InterPro"/>
</dbReference>
<gene>
    <name evidence="5" type="ORF">PV11_08663</name>
</gene>
<evidence type="ECO:0000313" key="6">
    <source>
        <dbReference type="Proteomes" id="UP000053599"/>
    </source>
</evidence>
<name>A0A0D1X181_9EURO</name>
<dbReference type="InterPro" id="IPR036188">
    <property type="entry name" value="FAD/NAD-bd_sf"/>
</dbReference>
<organism evidence="5 6">
    <name type="scientific">Exophiala sideris</name>
    <dbReference type="NCBI Taxonomy" id="1016849"/>
    <lineage>
        <taxon>Eukaryota</taxon>
        <taxon>Fungi</taxon>
        <taxon>Dikarya</taxon>
        <taxon>Ascomycota</taxon>
        <taxon>Pezizomycotina</taxon>
        <taxon>Eurotiomycetes</taxon>
        <taxon>Chaetothyriomycetidae</taxon>
        <taxon>Chaetothyriales</taxon>
        <taxon>Herpotrichiellaceae</taxon>
        <taxon>Exophiala</taxon>
    </lineage>
</organism>
<evidence type="ECO:0000259" key="4">
    <source>
        <dbReference type="Pfam" id="PF01494"/>
    </source>
</evidence>
<keyword evidence="1" id="KW-0285">Flavoprotein</keyword>
<dbReference type="SUPFAM" id="SSF51905">
    <property type="entry name" value="FAD/NAD(P)-binding domain"/>
    <property type="match status" value="1"/>
</dbReference>
<proteinExistence type="predicted"/>
<dbReference type="GO" id="GO:0019622">
    <property type="term" value="P:3-(3-hydroxy)phenylpropionate catabolic process"/>
    <property type="evidence" value="ECO:0007669"/>
    <property type="project" value="TreeGrafter"/>
</dbReference>
<dbReference type="OrthoDB" id="2096480at2759"/>
<dbReference type="Gene3D" id="3.50.50.60">
    <property type="entry name" value="FAD/NAD(P)-binding domain"/>
    <property type="match status" value="1"/>
</dbReference>
<dbReference type="AlphaFoldDB" id="A0A0D1X181"/>
<evidence type="ECO:0000256" key="1">
    <source>
        <dbReference type="ARBA" id="ARBA00022630"/>
    </source>
</evidence>
<reference evidence="5 6" key="1">
    <citation type="submission" date="2015-01" db="EMBL/GenBank/DDBJ databases">
        <title>The Genome Sequence of Exophiala sideris CBS121828.</title>
        <authorList>
            <consortium name="The Broad Institute Genomics Platform"/>
            <person name="Cuomo C."/>
            <person name="de Hoog S."/>
            <person name="Gorbushina A."/>
            <person name="Stielow B."/>
            <person name="Teixiera M."/>
            <person name="Abouelleil A."/>
            <person name="Chapman S.B."/>
            <person name="Priest M."/>
            <person name="Young S.K."/>
            <person name="Wortman J."/>
            <person name="Nusbaum C."/>
            <person name="Birren B."/>
        </authorList>
    </citation>
    <scope>NUCLEOTIDE SEQUENCE [LARGE SCALE GENOMIC DNA]</scope>
    <source>
        <strain evidence="5 6">CBS 121828</strain>
    </source>
</reference>
<dbReference type="EMBL" id="KN846953">
    <property type="protein sequence ID" value="KIV81236.1"/>
    <property type="molecule type" value="Genomic_DNA"/>
</dbReference>
<dbReference type="InterPro" id="IPR002938">
    <property type="entry name" value="FAD-bd"/>
</dbReference>
<dbReference type="PRINTS" id="PR00420">
    <property type="entry name" value="RNGMNOXGNASE"/>
</dbReference>
<dbReference type="HOGENOM" id="CLU_009665_2_2_1"/>
<dbReference type="PANTHER" id="PTHR43476:SF3">
    <property type="entry name" value="FAD-BINDING MONOOXYGENASE"/>
    <property type="match status" value="1"/>
</dbReference>
<evidence type="ECO:0000256" key="2">
    <source>
        <dbReference type="ARBA" id="ARBA00022827"/>
    </source>
</evidence>
<dbReference type="InterPro" id="IPR050631">
    <property type="entry name" value="PheA/TfdB_FAD_monoxygenase"/>
</dbReference>
<protein>
    <recommendedName>
        <fullName evidence="4">FAD-binding domain-containing protein</fullName>
    </recommendedName>
</protein>
<dbReference type="GO" id="GO:0008688">
    <property type="term" value="F:3-(3-hydroxyphenyl)propionate hydroxylase activity"/>
    <property type="evidence" value="ECO:0007669"/>
    <property type="project" value="TreeGrafter"/>
</dbReference>
<evidence type="ECO:0000313" key="5">
    <source>
        <dbReference type="EMBL" id="KIV81236.1"/>
    </source>
</evidence>
<dbReference type="Pfam" id="PF01494">
    <property type="entry name" value="FAD_binding_3"/>
    <property type="match status" value="1"/>
</dbReference>
<dbReference type="STRING" id="1016849.A0A0D1X181"/>
<keyword evidence="2" id="KW-0274">FAD</keyword>
<sequence length="402" mass="45043">MVLSKIIIVGGGPSGLVLALLLANAGISVQILEGSDKLDDSPRASFYPWPALYELQRVGLLEEIRKRGYVASDGISWRKVDGTLLAKFNIDAVPQDYRLHALPLGRLCALLKEHIDESPNVEIKFLHKVIRIDQSEDSARVFVETPHGEQVFEADYIVGCDGANSQIRRCLFGDSEFPGRTWDVQIVATNVYYDIASHGWGQGAFIVDPTHWSMAAQIQPDGLLRISYGEKVGLSREEYIARQPEKFRTILPGHPSPEQYRIVSLSPYKIHQRCAKSFRVGRFLLAADAAHLCNPFGGLGLTGGLVDVGNLFDCFVGIHKGLTDDSILDRYSEVRREKYFNIIDPVSSDNLRRLIQDPEIAMKEDPFFTMAKDFEDPEFCARLATGVNDIMHDFTKEYVKPQ</sequence>
<dbReference type="PANTHER" id="PTHR43476">
    <property type="entry name" value="3-(3-HYDROXY-PHENYL)PROPIONATE/3-HYDROXYCINNAMIC ACID HYDROXYLASE"/>
    <property type="match status" value="1"/>
</dbReference>
<feature type="domain" description="FAD-binding" evidence="4">
    <location>
        <begin position="5"/>
        <end position="337"/>
    </location>
</feature>
<evidence type="ECO:0000256" key="3">
    <source>
        <dbReference type="ARBA" id="ARBA00023002"/>
    </source>
</evidence>